<sequence length="483" mass="54011">MMYYSILIEFFCWISTVICFNDIDYNIHGTTATEWEFVRDLFKQNFAQGFDTSASITIYHNGLLVVDLTGGWFDELRTKPYDNDTLQLVYSTSKGLVAAAVALCVQQGLLDYSSLVTKYWPEYGQNGKENTTVADVMSHRAGVPEHPPSLEEHLNSTAMIQWLEKQSPIWSPGTAQGYHGVTFGWLAGELIRRVDPKKKTIGQFIQDEIANRIQTEFYIGLPSNQEHRVSPVVFTDVRGILNESTLYEDSTLESFRDRPIKALRVVSVTNSSSNNELLLVFRQLGIYVSSSTGIQTRHRELMLIALAISTAFNHPYLLIYTEKSVDIYDVPSATWLQSLPLSRTRSLTADDKGESLQIISGLKQVSPTNTLSSISYGGSGATLNNHNRRSLISDISTFASDLSTTNKAAILAPINFRHQVHIGHNDEIDQLNNNNNNKSGTHEQQQSNSVKQQQQQVTSSGNSTLPSQSFSFKDDDDSDQSLE</sequence>
<gene>
    <name evidence="4" type="ORF">RFH988_LOCUS28354</name>
</gene>
<dbReference type="SUPFAM" id="SSF56601">
    <property type="entry name" value="beta-lactamase/transpeptidase-like"/>
    <property type="match status" value="1"/>
</dbReference>
<dbReference type="AlphaFoldDB" id="A0A815BJ27"/>
<dbReference type="PANTHER" id="PTHR43319:SF3">
    <property type="entry name" value="BETA-LACTAMASE-RELATED DOMAIN-CONTAINING PROTEIN"/>
    <property type="match status" value="1"/>
</dbReference>
<evidence type="ECO:0000256" key="2">
    <source>
        <dbReference type="SAM" id="SignalP"/>
    </source>
</evidence>
<comment type="caution">
    <text evidence="4">The sequence shown here is derived from an EMBL/GenBank/DDBJ whole genome shotgun (WGS) entry which is preliminary data.</text>
</comment>
<feature type="domain" description="CRIB" evidence="3">
    <location>
        <begin position="410"/>
        <end position="423"/>
    </location>
</feature>
<dbReference type="EMBL" id="CAJNOO010002508">
    <property type="protein sequence ID" value="CAF1274289.1"/>
    <property type="molecule type" value="Genomic_DNA"/>
</dbReference>
<dbReference type="Pfam" id="PF00780">
    <property type="entry name" value="CNH"/>
    <property type="match status" value="1"/>
</dbReference>
<feature type="compositionally biased region" description="Low complexity" evidence="1">
    <location>
        <begin position="444"/>
        <end position="471"/>
    </location>
</feature>
<evidence type="ECO:0000259" key="3">
    <source>
        <dbReference type="PROSITE" id="PS50108"/>
    </source>
</evidence>
<evidence type="ECO:0000256" key="1">
    <source>
        <dbReference type="SAM" id="MobiDB-lite"/>
    </source>
</evidence>
<dbReference type="Gene3D" id="3.40.710.10">
    <property type="entry name" value="DD-peptidase/beta-lactamase superfamily"/>
    <property type="match status" value="1"/>
</dbReference>
<dbReference type="InterPro" id="IPR001180">
    <property type="entry name" value="CNH_dom"/>
</dbReference>
<proteinExistence type="predicted"/>
<dbReference type="PROSITE" id="PS50108">
    <property type="entry name" value="CRIB"/>
    <property type="match status" value="1"/>
</dbReference>
<evidence type="ECO:0000313" key="5">
    <source>
        <dbReference type="Proteomes" id="UP000663882"/>
    </source>
</evidence>
<feature type="region of interest" description="Disordered" evidence="1">
    <location>
        <begin position="432"/>
        <end position="483"/>
    </location>
</feature>
<dbReference type="Proteomes" id="UP000663882">
    <property type="component" value="Unassembled WGS sequence"/>
</dbReference>
<dbReference type="OrthoDB" id="5946976at2759"/>
<accession>A0A815BJ27</accession>
<dbReference type="InterPro" id="IPR052907">
    <property type="entry name" value="Beta-lactamase/esterase"/>
</dbReference>
<feature type="compositionally biased region" description="Acidic residues" evidence="1">
    <location>
        <begin position="474"/>
        <end position="483"/>
    </location>
</feature>
<keyword evidence="2" id="KW-0732">Signal</keyword>
<dbReference type="InterPro" id="IPR000095">
    <property type="entry name" value="CRIB_dom"/>
</dbReference>
<feature type="chain" id="PRO_5032300861" description="CRIB domain-containing protein" evidence="2">
    <location>
        <begin position="20"/>
        <end position="483"/>
    </location>
</feature>
<reference evidence="4" key="1">
    <citation type="submission" date="2021-02" db="EMBL/GenBank/DDBJ databases">
        <authorList>
            <person name="Nowell W R."/>
        </authorList>
    </citation>
    <scope>NUCLEOTIDE SEQUENCE</scope>
</reference>
<dbReference type="InterPro" id="IPR012338">
    <property type="entry name" value="Beta-lactam/transpept-like"/>
</dbReference>
<evidence type="ECO:0000313" key="4">
    <source>
        <dbReference type="EMBL" id="CAF1274289.1"/>
    </source>
</evidence>
<name>A0A815BJ27_9BILA</name>
<protein>
    <recommendedName>
        <fullName evidence="3">CRIB domain-containing protein</fullName>
    </recommendedName>
</protein>
<organism evidence="4 5">
    <name type="scientific">Rotaria sordida</name>
    <dbReference type="NCBI Taxonomy" id="392033"/>
    <lineage>
        <taxon>Eukaryota</taxon>
        <taxon>Metazoa</taxon>
        <taxon>Spiralia</taxon>
        <taxon>Gnathifera</taxon>
        <taxon>Rotifera</taxon>
        <taxon>Eurotatoria</taxon>
        <taxon>Bdelloidea</taxon>
        <taxon>Philodinida</taxon>
        <taxon>Philodinidae</taxon>
        <taxon>Rotaria</taxon>
    </lineage>
</organism>
<dbReference type="PANTHER" id="PTHR43319">
    <property type="entry name" value="BETA-LACTAMASE-RELATED"/>
    <property type="match status" value="1"/>
</dbReference>
<dbReference type="InterPro" id="IPR001466">
    <property type="entry name" value="Beta-lactam-related"/>
</dbReference>
<dbReference type="Pfam" id="PF00144">
    <property type="entry name" value="Beta-lactamase"/>
    <property type="match status" value="1"/>
</dbReference>
<feature type="signal peptide" evidence="2">
    <location>
        <begin position="1"/>
        <end position="19"/>
    </location>
</feature>